<dbReference type="AlphaFoldDB" id="A0AAW2YKI1"/>
<dbReference type="InterPro" id="IPR011701">
    <property type="entry name" value="MFS"/>
</dbReference>
<keyword evidence="6 7" id="KW-0472">Membrane</keyword>
<reference evidence="8 9" key="1">
    <citation type="submission" date="2024-03" db="EMBL/GenBank/DDBJ databases">
        <title>The Acrasis kona genome and developmental transcriptomes reveal deep origins of eukaryotic multicellular pathways.</title>
        <authorList>
            <person name="Sheikh S."/>
            <person name="Fu C.-J."/>
            <person name="Brown M.W."/>
            <person name="Baldauf S.L."/>
        </authorList>
    </citation>
    <scope>NUCLEOTIDE SEQUENCE [LARGE SCALE GENOMIC DNA]</scope>
    <source>
        <strain evidence="8 9">ATCC MYA-3509</strain>
    </source>
</reference>
<feature type="transmembrane region" description="Helical" evidence="7">
    <location>
        <begin position="330"/>
        <end position="348"/>
    </location>
</feature>
<feature type="transmembrane region" description="Helical" evidence="7">
    <location>
        <begin position="190"/>
        <end position="212"/>
    </location>
</feature>
<evidence type="ECO:0000256" key="7">
    <source>
        <dbReference type="SAM" id="Phobius"/>
    </source>
</evidence>
<feature type="transmembrane region" description="Helical" evidence="7">
    <location>
        <begin position="25"/>
        <end position="44"/>
    </location>
</feature>
<dbReference type="SUPFAM" id="SSF103473">
    <property type="entry name" value="MFS general substrate transporter"/>
    <property type="match status" value="1"/>
</dbReference>
<accession>A0AAW2YKI1</accession>
<sequence>MSFLPPIIFLPVTGPLSDVFDRRKIMLASDVLRAIFVLGYLFVLIDVHKYYWGIYIVCGINWSFNSFFDPSREGLVPVTIPKHLLVTSNALEALTWLCCAFIGSFFGGFITSLAGPGVCFSINSVTFLCSSLCVLQLFRYSSLKPEAIHRKMLTTDTSIEEEKSSNIFIRVAIQLREFYFGILFLLKHPYVLTLVLIKGLGAINFTAMDFVVLKMCFEVFQPTGQIRDASKVYGIIRAVAGVVAGFAPVFIERCLPKGYGPKTMRTIIVLGFCAMVPAYAIIVAYQNLWTYVVATMMIACASGCLWIFSNSCIQMVTPNNFLGRTISMDTGFSLNLAQSVALLTYGPLLYDYFRLKPFQIAIFQICVAGTCAFFWIIWFIVTRNVVHEIKEVDRRGSNLEIN</sequence>
<feature type="transmembrane region" description="Helical" evidence="7">
    <location>
        <begin position="263"/>
        <end position="282"/>
    </location>
</feature>
<evidence type="ECO:0000256" key="3">
    <source>
        <dbReference type="ARBA" id="ARBA00022475"/>
    </source>
</evidence>
<evidence type="ECO:0000313" key="9">
    <source>
        <dbReference type="Proteomes" id="UP001431209"/>
    </source>
</evidence>
<evidence type="ECO:0000256" key="2">
    <source>
        <dbReference type="ARBA" id="ARBA00022448"/>
    </source>
</evidence>
<dbReference type="InterPro" id="IPR036259">
    <property type="entry name" value="MFS_trans_sf"/>
</dbReference>
<dbReference type="CDD" id="cd06173">
    <property type="entry name" value="MFS_MefA_like"/>
    <property type="match status" value="1"/>
</dbReference>
<feature type="transmembrane region" description="Helical" evidence="7">
    <location>
        <begin position="50"/>
        <end position="68"/>
    </location>
</feature>
<protein>
    <submittedName>
        <fullName evidence="8">10 TM domain-containing transmembrane protein yfiS</fullName>
    </submittedName>
</protein>
<dbReference type="Gene3D" id="1.20.1250.20">
    <property type="entry name" value="MFS general substrate transporter like domains"/>
    <property type="match status" value="1"/>
</dbReference>
<evidence type="ECO:0000256" key="1">
    <source>
        <dbReference type="ARBA" id="ARBA00004651"/>
    </source>
</evidence>
<proteinExistence type="predicted"/>
<evidence type="ECO:0000256" key="5">
    <source>
        <dbReference type="ARBA" id="ARBA00022989"/>
    </source>
</evidence>
<evidence type="ECO:0000256" key="6">
    <source>
        <dbReference type="ARBA" id="ARBA00023136"/>
    </source>
</evidence>
<feature type="transmembrane region" description="Helical" evidence="7">
    <location>
        <begin position="360"/>
        <end position="381"/>
    </location>
</feature>
<dbReference type="Pfam" id="PF07690">
    <property type="entry name" value="MFS_1"/>
    <property type="match status" value="1"/>
</dbReference>
<dbReference type="PANTHER" id="PTHR43266:SF2">
    <property type="entry name" value="MAJOR FACILITATOR SUPERFAMILY (MFS) PROFILE DOMAIN-CONTAINING PROTEIN"/>
    <property type="match status" value="1"/>
</dbReference>
<keyword evidence="4 7" id="KW-0812">Transmembrane</keyword>
<dbReference type="EMBL" id="JAOPGA020000167">
    <property type="protein sequence ID" value="KAL0477360.1"/>
    <property type="molecule type" value="Genomic_DNA"/>
</dbReference>
<name>A0AAW2YKI1_9EUKA</name>
<dbReference type="PANTHER" id="PTHR43266">
    <property type="entry name" value="MACROLIDE-EFFLUX PROTEIN"/>
    <property type="match status" value="1"/>
</dbReference>
<evidence type="ECO:0000256" key="4">
    <source>
        <dbReference type="ARBA" id="ARBA00022692"/>
    </source>
</evidence>
<feature type="transmembrane region" description="Helical" evidence="7">
    <location>
        <begin position="89"/>
        <end position="114"/>
    </location>
</feature>
<comment type="caution">
    <text evidence="8">The sequence shown here is derived from an EMBL/GenBank/DDBJ whole genome shotgun (WGS) entry which is preliminary data.</text>
</comment>
<comment type="subcellular location">
    <subcellularLocation>
        <location evidence="1">Cell membrane</location>
        <topology evidence="1">Multi-pass membrane protein</topology>
    </subcellularLocation>
</comment>
<dbReference type="GO" id="GO:0005886">
    <property type="term" value="C:plasma membrane"/>
    <property type="evidence" value="ECO:0007669"/>
    <property type="project" value="UniProtKB-SubCell"/>
</dbReference>
<dbReference type="GO" id="GO:0022857">
    <property type="term" value="F:transmembrane transporter activity"/>
    <property type="evidence" value="ECO:0007669"/>
    <property type="project" value="InterPro"/>
</dbReference>
<keyword evidence="3" id="KW-1003">Cell membrane</keyword>
<keyword evidence="5 7" id="KW-1133">Transmembrane helix</keyword>
<evidence type="ECO:0000313" key="8">
    <source>
        <dbReference type="EMBL" id="KAL0477360.1"/>
    </source>
</evidence>
<organism evidence="8 9">
    <name type="scientific">Acrasis kona</name>
    <dbReference type="NCBI Taxonomy" id="1008807"/>
    <lineage>
        <taxon>Eukaryota</taxon>
        <taxon>Discoba</taxon>
        <taxon>Heterolobosea</taxon>
        <taxon>Tetramitia</taxon>
        <taxon>Eutetramitia</taxon>
        <taxon>Acrasidae</taxon>
        <taxon>Acrasis</taxon>
    </lineage>
</organism>
<feature type="transmembrane region" description="Helical" evidence="7">
    <location>
        <begin position="232"/>
        <end position="251"/>
    </location>
</feature>
<keyword evidence="2" id="KW-0813">Transport</keyword>
<dbReference type="Proteomes" id="UP001431209">
    <property type="component" value="Unassembled WGS sequence"/>
</dbReference>
<feature type="transmembrane region" description="Helical" evidence="7">
    <location>
        <begin position="288"/>
        <end position="309"/>
    </location>
</feature>
<gene>
    <name evidence="8" type="ORF">AKO1_005741</name>
</gene>
<keyword evidence="9" id="KW-1185">Reference proteome</keyword>